<organism evidence="1 2">
    <name type="scientific">Bacillus cereus HuA4-10</name>
    <dbReference type="NCBI Taxonomy" id="1053206"/>
    <lineage>
        <taxon>Bacteria</taxon>
        <taxon>Bacillati</taxon>
        <taxon>Bacillota</taxon>
        <taxon>Bacilli</taxon>
        <taxon>Bacillales</taxon>
        <taxon>Bacillaceae</taxon>
        <taxon>Bacillus</taxon>
        <taxon>Bacillus cereus group</taxon>
    </lineage>
</organism>
<dbReference type="PATRIC" id="fig|1053206.3.peg.5256"/>
<comment type="caution">
    <text evidence="1">The sequence shown here is derived from an EMBL/GenBank/DDBJ whole genome shotgun (WGS) entry which is preliminary data.</text>
</comment>
<reference evidence="1 2" key="1">
    <citation type="submission" date="2012-04" db="EMBL/GenBank/DDBJ databases">
        <title>The Genome Sequence of Bacillus cereus HuA4-10.</title>
        <authorList>
            <consortium name="The Broad Institute Genome Sequencing Platform"/>
            <consortium name="The Broad Institute Genome Sequencing Center for Infectious Disease"/>
            <person name="Feldgarden M."/>
            <person name="Van der Auwera G.A."/>
            <person name="Mahillon J."/>
            <person name="Duprez V."/>
            <person name="Timmery S."/>
            <person name="Mattelet C."/>
            <person name="Dierick K."/>
            <person name="Sun M."/>
            <person name="Yu Z."/>
            <person name="Zhu L."/>
            <person name="Hu X."/>
            <person name="Shank E.B."/>
            <person name="Swiecicka I."/>
            <person name="Hansen B.M."/>
            <person name="Andrup L."/>
            <person name="Young S.K."/>
            <person name="Zeng Q."/>
            <person name="Gargeya S."/>
            <person name="Fitzgerald M."/>
            <person name="Haas B."/>
            <person name="Abouelleil A."/>
            <person name="Alvarado L."/>
            <person name="Arachchi H.M."/>
            <person name="Berlin A."/>
            <person name="Chapman S.B."/>
            <person name="Goldberg J."/>
            <person name="Griggs A."/>
            <person name="Gujja S."/>
            <person name="Hansen M."/>
            <person name="Howarth C."/>
            <person name="Imamovic A."/>
            <person name="Larimer J."/>
            <person name="McCowen C."/>
            <person name="Montmayeur A."/>
            <person name="Murphy C."/>
            <person name="Neiman D."/>
            <person name="Pearson M."/>
            <person name="Priest M."/>
            <person name="Roberts A."/>
            <person name="Saif S."/>
            <person name="Shea T."/>
            <person name="Sisk P."/>
            <person name="Sykes S."/>
            <person name="Wortman J."/>
            <person name="Nusbaum C."/>
            <person name="Birren B."/>
        </authorList>
    </citation>
    <scope>NUCLEOTIDE SEQUENCE [LARGE SCALE GENOMIC DNA]</scope>
    <source>
        <strain evidence="1 2">HuA4-10</strain>
    </source>
</reference>
<name>J8D0P9_BACCE</name>
<dbReference type="RefSeq" id="WP_002151253.1">
    <property type="nucleotide sequence ID" value="NZ_JH792150.1"/>
</dbReference>
<sequence length="357" mass="42915">MKYITNVYMYNKEFSKATQMKIYKYITSKQLKKVIVQRSIQNGHHISVIFWEKEDQREFIEYMENIIKGYLPETIDKEKLRKKIQVVSRMEEVYPQTNIRDDGAIESFESNKIPTFKINPIYSNDVFEEVELIKTKLMIEFNRNSFFKMNQDEQNIMVAQLYLNAGLLHKSGLKFGYLSLKSNILLFEEQLKSIKEKIDPEKYKKYWELVFNMTELEHEFIEHGLAKFFDTNKSGFFRKYIHELNNLFLVNISKNTLDQQNISSGEKFFENGQHLKEIPEFHNTFFNNKYFLNEYKSEHFISYKYVMDTLYQLMLLLNISPIRKQKITKIASDAVEAYYQTNWKEVYQEMISMEGKE</sequence>
<accession>J8D0P9</accession>
<dbReference type="AlphaFoldDB" id="J8D0P9"/>
<gene>
    <name evidence="1" type="ORF">IGC_05132</name>
</gene>
<proteinExistence type="predicted"/>
<dbReference type="HOGENOM" id="CLU_775352_0_0_9"/>
<evidence type="ECO:0000313" key="1">
    <source>
        <dbReference type="EMBL" id="EJQ73117.1"/>
    </source>
</evidence>
<dbReference type="EMBL" id="AHEA01000046">
    <property type="protein sequence ID" value="EJQ73117.1"/>
    <property type="molecule type" value="Genomic_DNA"/>
</dbReference>
<evidence type="ECO:0008006" key="3">
    <source>
        <dbReference type="Google" id="ProtNLM"/>
    </source>
</evidence>
<evidence type="ECO:0000313" key="2">
    <source>
        <dbReference type="Proteomes" id="UP000006977"/>
    </source>
</evidence>
<protein>
    <recommendedName>
        <fullName evidence="3">Thiopeptide-type bacteriocin biosynthesis domain-containing protein</fullName>
    </recommendedName>
</protein>
<dbReference type="Proteomes" id="UP000006977">
    <property type="component" value="Unassembled WGS sequence"/>
</dbReference>